<proteinExistence type="inferred from homology"/>
<dbReference type="InterPro" id="IPR010131">
    <property type="entry name" value="MdtP/NodT-like"/>
</dbReference>
<reference evidence="6" key="1">
    <citation type="journal article" date="2019" name="Int. J. Syst. Evol. Microbiol.">
        <title>The Global Catalogue of Microorganisms (GCM) 10K type strain sequencing project: providing services to taxonomists for standard genome sequencing and annotation.</title>
        <authorList>
            <consortium name="The Broad Institute Genomics Platform"/>
            <consortium name="The Broad Institute Genome Sequencing Center for Infectious Disease"/>
            <person name="Wu L."/>
            <person name="Ma J."/>
        </authorList>
    </citation>
    <scope>NUCLEOTIDE SEQUENCE [LARGE SCALE GENOMIC DNA]</scope>
    <source>
        <strain evidence="6">LMG 29894</strain>
    </source>
</reference>
<keyword evidence="2" id="KW-0354">Hemolysis</keyword>
<dbReference type="Pfam" id="PF02321">
    <property type="entry name" value="OEP"/>
    <property type="match status" value="2"/>
</dbReference>
<organism evidence="5 6">
    <name type="scientific">Chitinimonas lacunae</name>
    <dbReference type="NCBI Taxonomy" id="1963018"/>
    <lineage>
        <taxon>Bacteria</taxon>
        <taxon>Pseudomonadati</taxon>
        <taxon>Pseudomonadota</taxon>
        <taxon>Betaproteobacteria</taxon>
        <taxon>Neisseriales</taxon>
        <taxon>Chitinibacteraceae</taxon>
        <taxon>Chitinimonas</taxon>
    </lineage>
</organism>
<accession>A0ABV8MNE9</accession>
<name>A0ABV8MNE9_9NEIS</name>
<dbReference type="InterPro" id="IPR003423">
    <property type="entry name" value="OMP_efflux"/>
</dbReference>
<keyword evidence="6" id="KW-1185">Reference proteome</keyword>
<dbReference type="InterPro" id="IPR028351">
    <property type="entry name" value="CyaE"/>
</dbReference>
<comment type="subcellular location">
    <subcellularLocation>
        <location evidence="2">Cell outer membrane</location>
        <topology evidence="2">Peripheral membrane protein</topology>
    </subcellularLocation>
</comment>
<comment type="function">
    <text evidence="2">CyaE is necessary for transport of calmodulin-sensitive adenylate cyclase-hemolysin (cyclolysin).</text>
</comment>
<dbReference type="Gene3D" id="1.20.1600.10">
    <property type="entry name" value="Outer membrane efflux proteins (OEP)"/>
    <property type="match status" value="1"/>
</dbReference>
<keyword evidence="3" id="KW-0175">Coiled coil</keyword>
<dbReference type="RefSeq" id="WP_378161358.1">
    <property type="nucleotide sequence ID" value="NZ_JBHSBU010000001.1"/>
</dbReference>
<keyword evidence="2" id="KW-0998">Cell outer membrane</keyword>
<dbReference type="PIRSF" id="PIRSF001892">
    <property type="entry name" value="CyaE"/>
    <property type="match status" value="1"/>
</dbReference>
<evidence type="ECO:0000256" key="1">
    <source>
        <dbReference type="ARBA" id="ARBA00007613"/>
    </source>
</evidence>
<keyword evidence="4" id="KW-0732">Signal</keyword>
<comment type="similarity">
    <text evidence="1 2">Belongs to the outer membrane factor (OMF) (TC 1.B.17) family.</text>
</comment>
<comment type="caution">
    <text evidence="5">The sequence shown here is derived from an EMBL/GenBank/DDBJ whole genome shotgun (WGS) entry which is preliminary data.</text>
</comment>
<evidence type="ECO:0000256" key="2">
    <source>
        <dbReference type="PIRNR" id="PIRNR001892"/>
    </source>
</evidence>
<keyword evidence="2" id="KW-0813">Transport</keyword>
<evidence type="ECO:0000313" key="6">
    <source>
        <dbReference type="Proteomes" id="UP001595791"/>
    </source>
</evidence>
<evidence type="ECO:0000256" key="4">
    <source>
        <dbReference type="SAM" id="SignalP"/>
    </source>
</evidence>
<protein>
    <recommendedName>
        <fullName evidence="2">Protein CyaE</fullName>
    </recommendedName>
</protein>
<feature type="chain" id="PRO_5046084819" description="Protein CyaE" evidence="4">
    <location>
        <begin position="22"/>
        <end position="440"/>
    </location>
</feature>
<sequence>MPILPLMRASLLGLVCLAVLADEPPPCSPAPLPASLTLAQAVDQALCRHPQTRIAWAQARAQAASLDIARAAFLPSLDASVSTSLSDEDGRSSHAASGGLRLAYALFDFGQRAARRDSAEALLDAARHGRDSVIAQVWRDTVNAYLNVARADAQAEAGRAAERAAQAGLAAAEARLAAGTVTSADVLQARTALSRATLIRLRAEGQGAGARGQLAQQLGLGPTALPSLVPLTPPAPQPIPDSVVEALIEQASQRRAELKQAQADLRAAEAAIAAARAADRPSLGLSANAGLAQQRDQDRRHSGSIALMLNIPVFEGGAPPARIRQAEAQRDSRLAELERQRLAIAQEVWQAWQSLRTAEAATTAAEAAQQSARRAAEVALGRYRAGLGIGLDVLNAQSAEAEAERERVTTLYDWLAARAALAYALGGSLPADLGNWTPAP</sequence>
<feature type="signal peptide" evidence="4">
    <location>
        <begin position="1"/>
        <end position="21"/>
    </location>
</feature>
<feature type="coiled-coil region" evidence="3">
    <location>
        <begin position="244"/>
        <end position="278"/>
    </location>
</feature>
<keyword evidence="2" id="KW-0204">Cytolysis</keyword>
<dbReference type="PANTHER" id="PTHR30203:SF29">
    <property type="entry name" value="PROTEIN CYAE"/>
    <property type="match status" value="1"/>
</dbReference>
<dbReference type="Proteomes" id="UP001595791">
    <property type="component" value="Unassembled WGS sequence"/>
</dbReference>
<keyword evidence="2" id="KW-0472">Membrane</keyword>
<dbReference type="SUPFAM" id="SSF56954">
    <property type="entry name" value="Outer membrane efflux proteins (OEP)"/>
    <property type="match status" value="1"/>
</dbReference>
<dbReference type="EMBL" id="JBHSBU010000001">
    <property type="protein sequence ID" value="MFC4158557.1"/>
    <property type="molecule type" value="Genomic_DNA"/>
</dbReference>
<evidence type="ECO:0000256" key="3">
    <source>
        <dbReference type="SAM" id="Coils"/>
    </source>
</evidence>
<gene>
    <name evidence="5" type="ORF">ACFOW7_04190</name>
</gene>
<dbReference type="PANTHER" id="PTHR30203">
    <property type="entry name" value="OUTER MEMBRANE CATION EFFLUX PROTEIN"/>
    <property type="match status" value="1"/>
</dbReference>
<evidence type="ECO:0000313" key="5">
    <source>
        <dbReference type="EMBL" id="MFC4158557.1"/>
    </source>
</evidence>